<keyword evidence="8" id="KW-1185">Reference proteome</keyword>
<evidence type="ECO:0000256" key="4">
    <source>
        <dbReference type="ARBA" id="ARBA00023163"/>
    </source>
</evidence>
<dbReference type="GO" id="GO:0010468">
    <property type="term" value="P:regulation of gene expression"/>
    <property type="evidence" value="ECO:0007669"/>
    <property type="project" value="UniProtKB-ARBA"/>
</dbReference>
<keyword evidence="3" id="KW-0238">DNA-binding</keyword>
<feature type="domain" description="Myb/SANT-like DNA-binding" evidence="7">
    <location>
        <begin position="121"/>
        <end position="207"/>
    </location>
</feature>
<dbReference type="Proteomes" id="UP000694844">
    <property type="component" value="Chromosome 5"/>
</dbReference>
<comment type="subcellular location">
    <subcellularLocation>
        <location evidence="1">Nucleus</location>
    </subcellularLocation>
</comment>
<name>A0A8B8EIZ6_CRAVI</name>
<dbReference type="PANTHER" id="PTHR21654:SF84">
    <property type="entry name" value="SI:DKEY-66I24.7"/>
    <property type="match status" value="1"/>
</dbReference>
<dbReference type="AlphaFoldDB" id="A0A8B8EIZ6"/>
<evidence type="ECO:0000256" key="2">
    <source>
        <dbReference type="ARBA" id="ARBA00023015"/>
    </source>
</evidence>
<reference evidence="9 10" key="1">
    <citation type="submission" date="2025-04" db="UniProtKB">
        <authorList>
            <consortium name="RefSeq"/>
        </authorList>
    </citation>
    <scope>IDENTIFICATION</scope>
    <source>
        <tissue evidence="9 10">Whole sample</tissue>
    </source>
</reference>
<keyword evidence="5" id="KW-0539">Nucleus</keyword>
<feature type="compositionally biased region" description="Low complexity" evidence="6">
    <location>
        <begin position="252"/>
        <end position="262"/>
    </location>
</feature>
<dbReference type="RefSeq" id="XP_022340627.1">
    <property type="nucleotide sequence ID" value="XM_022484919.1"/>
</dbReference>
<dbReference type="GO" id="GO:0005634">
    <property type="term" value="C:nucleus"/>
    <property type="evidence" value="ECO:0007669"/>
    <property type="project" value="UniProtKB-SubCell"/>
</dbReference>
<dbReference type="InterPro" id="IPR044822">
    <property type="entry name" value="Myb_DNA-bind_4"/>
</dbReference>
<dbReference type="Gene3D" id="1.10.10.60">
    <property type="entry name" value="Homeodomain-like"/>
    <property type="match status" value="1"/>
</dbReference>
<evidence type="ECO:0000313" key="10">
    <source>
        <dbReference type="RefSeq" id="XP_022340628.1"/>
    </source>
</evidence>
<organism evidence="8 9">
    <name type="scientific">Crassostrea virginica</name>
    <name type="common">Eastern oyster</name>
    <dbReference type="NCBI Taxonomy" id="6565"/>
    <lineage>
        <taxon>Eukaryota</taxon>
        <taxon>Metazoa</taxon>
        <taxon>Spiralia</taxon>
        <taxon>Lophotrochozoa</taxon>
        <taxon>Mollusca</taxon>
        <taxon>Bivalvia</taxon>
        <taxon>Autobranchia</taxon>
        <taxon>Pteriomorphia</taxon>
        <taxon>Ostreida</taxon>
        <taxon>Ostreoidea</taxon>
        <taxon>Ostreidae</taxon>
        <taxon>Crassostrea</taxon>
    </lineage>
</organism>
<feature type="region of interest" description="Disordered" evidence="6">
    <location>
        <begin position="94"/>
        <end position="117"/>
    </location>
</feature>
<evidence type="ECO:0000256" key="1">
    <source>
        <dbReference type="ARBA" id="ARBA00004123"/>
    </source>
</evidence>
<dbReference type="KEGG" id="cvn:111135145"/>
<dbReference type="Pfam" id="PF13837">
    <property type="entry name" value="Myb_DNA-bind_4"/>
    <property type="match status" value="1"/>
</dbReference>
<evidence type="ECO:0000256" key="5">
    <source>
        <dbReference type="ARBA" id="ARBA00023242"/>
    </source>
</evidence>
<feature type="compositionally biased region" description="Low complexity" evidence="6">
    <location>
        <begin position="94"/>
        <end position="113"/>
    </location>
</feature>
<dbReference type="GeneID" id="111135145"/>
<dbReference type="RefSeq" id="XP_022340628.1">
    <property type="nucleotide sequence ID" value="XM_022484920.1"/>
</dbReference>
<dbReference type="GO" id="GO:0003677">
    <property type="term" value="F:DNA binding"/>
    <property type="evidence" value="ECO:0007669"/>
    <property type="project" value="UniProtKB-KW"/>
</dbReference>
<keyword evidence="4" id="KW-0804">Transcription</keyword>
<evidence type="ECO:0000313" key="8">
    <source>
        <dbReference type="Proteomes" id="UP000694844"/>
    </source>
</evidence>
<dbReference type="OrthoDB" id="6158650at2759"/>
<gene>
    <name evidence="9 10" type="primary">LOC111135145</name>
</gene>
<evidence type="ECO:0000256" key="6">
    <source>
        <dbReference type="SAM" id="MobiDB-lite"/>
    </source>
</evidence>
<dbReference type="PANTHER" id="PTHR21654">
    <property type="entry name" value="FI21293P1"/>
    <property type="match status" value="1"/>
</dbReference>
<sequence>MQGKTEVKMASRGNNNMVQIQLGDGQCCLLDEELAEIFLSEDGDPEIKKSIREALSSCHKNSTPQGATTSYGVSTSPCVSTPLRVFKNPPTCSASSESTSCSSSPPSSASTSSFDSQNTMHVWKESEERYLIDLRLQREGKFSGTKSHDILWGEIATEMKKNGIHVTKLQLINKWKALKKKYKEINDENNKTGNKKHSWKYLEQFSEVYGNKASTKVAVSFDTGRFKDKLKIDMNLDKEEDLSVVPEEEKQTTSSDTDSNSTMLTKGAKLISTKRKISDSNKIMESIQEQNRELINSMKTQHEDKMRRIDRMLELMEKSLDK</sequence>
<accession>A0A8B8EIZ6</accession>
<protein>
    <submittedName>
        <fullName evidence="9 10">Uncharacterized protein LOC111135145</fullName>
    </submittedName>
</protein>
<evidence type="ECO:0000256" key="3">
    <source>
        <dbReference type="ARBA" id="ARBA00023125"/>
    </source>
</evidence>
<feature type="region of interest" description="Disordered" evidence="6">
    <location>
        <begin position="241"/>
        <end position="263"/>
    </location>
</feature>
<keyword evidence="2" id="KW-0805">Transcription regulation</keyword>
<evidence type="ECO:0000259" key="7">
    <source>
        <dbReference type="Pfam" id="PF13837"/>
    </source>
</evidence>
<evidence type="ECO:0000313" key="9">
    <source>
        <dbReference type="RefSeq" id="XP_022340627.1"/>
    </source>
</evidence>
<proteinExistence type="predicted"/>